<sequence length="1013" mass="117791">MSSSRGGIGARPDLGNGRIGGDQPHDFVAGHPKIMQNLQASGYRASDLSIVASIPRMNISSRGTRSSRVIYPSNWIDHRRYDVRLLSFFRRSREELLTTNLLLPNEVGEFVRFYDALTLWEQYCPKEEMPYDGEYYWINSISRGPEFADWLKDQWAYSYRNRWGIDYLAPEDFKTGSLKGYNDLFPYQGLLKFNESIDDYQYSLIESSPPLHDDLQDLKDAMREMIEKIPKIELISELEILSEFSTSSTYVEEQDKNLPHCLVENNNFSQEMVGKRCVVPVFPAGFRDTVVLTKDSSNTVKLLERQLRHILEYIPESAVTLRSDTFHRRMKRIQRYDQRSTHFLRDIKKCGLTFPIQNLIEAFIEVMNERFPSKFWNKYRIYKNRRVTGFSKTSKWVYPLRGFFLGMANHLATFFLIAVNRVSIKRFREEFPDSGVDFDTIIGNDDSDTVITGDEDHLNEVKYVSEQAKLFMDIHALTLSAYGIWYNAKKSFLSHYSLFYEEYGVKSFRKKQSRYCLILANCLALGHIRMAKHMLKSFLTSVDHLDLRTLNPMVSYVTDHYGYEFYPGESDFDYYLGGWIPKRSNFLSDSLLDLENPDVDPRILMRVFKYIQAVEGLNKPPQSDVANVMDNSRPMGQAMILTGHSDSNLFGIFAGKKETEKFYRKLVEYERKPNSYKHLVDSLWIRHSKKSYNEIGLNSLIKEIMTTIDCRIPPWLVASYEDDSQLQMVNSSWCGFNELEVPNRTLKILCSKVDQGIIHSDLELPCRDTWRYLDTNERGKFTDYIAEFPFSFVTLSGPARNSCSDTISSLYEYSIEHGAFPKDLLVDLPKRDVSHFRFDPRLTRDIIKSVEDYEDELCEPEDLSGSLQFIGIEILHAQEIPKQEEPNFEDSESEGEEEESTPMAKIRFSLQYWNQLHLIPRMIESFINEPCEVHSNDPFQPSYTFEQDCLFCSIYTHNPHMEGLGDLAYRNEQAKLYCSREELLRTLGFEPAPDPFDDDDGGGMGFFGDDEDY</sequence>
<keyword evidence="2" id="KW-0548">Nucleotidyltransferase</keyword>
<feature type="compositionally biased region" description="Acidic residues" evidence="1">
    <location>
        <begin position="886"/>
        <end position="900"/>
    </location>
</feature>
<dbReference type="EMBL" id="PP891879">
    <property type="protein sequence ID" value="XDO01625.1"/>
    <property type="molecule type" value="Genomic_RNA"/>
</dbReference>
<feature type="region of interest" description="Disordered" evidence="1">
    <location>
        <begin position="991"/>
        <end position="1013"/>
    </location>
</feature>
<dbReference type="GO" id="GO:0003968">
    <property type="term" value="F:RNA-directed RNA polymerase activity"/>
    <property type="evidence" value="ECO:0007669"/>
    <property type="project" value="UniProtKB-KW"/>
</dbReference>
<organism evidence="2">
    <name type="scientific">Phytophthora cinnamomi ormycovirus 7-5</name>
    <dbReference type="NCBI Taxonomy" id="3239326"/>
    <lineage>
        <taxon>Viruses</taxon>
        <taxon>Riboviria</taxon>
        <taxon>Orthornavirae</taxon>
        <taxon>Orpoviricetes</taxon>
        <taxon>Bormycovirales</taxon>
        <taxon>Alphaormycoviridae</taxon>
        <taxon>Phormycovirus</taxon>
        <taxon>Phormycovirus phytophthorae</taxon>
    </lineage>
</organism>
<evidence type="ECO:0000313" key="2">
    <source>
        <dbReference type="EMBL" id="XDO01625.1"/>
    </source>
</evidence>
<feature type="region of interest" description="Disordered" evidence="1">
    <location>
        <begin position="881"/>
        <end position="900"/>
    </location>
</feature>
<accession>A0AB39JD59</accession>
<feature type="region of interest" description="Disordered" evidence="1">
    <location>
        <begin position="1"/>
        <end position="26"/>
    </location>
</feature>
<proteinExistence type="predicted"/>
<reference evidence="2" key="1">
    <citation type="submission" date="2024-06" db="EMBL/GenBank/DDBJ databases">
        <title>Study of the virome of Pytophthora cinnamomi.</title>
        <authorList>
            <person name="Botella L."/>
            <person name="Jung T."/>
        </authorList>
    </citation>
    <scope>NUCLEOTIDE SEQUENCE</scope>
    <source>
        <strain evidence="2">Variant 5_European</strain>
    </source>
</reference>
<evidence type="ECO:0000256" key="1">
    <source>
        <dbReference type="SAM" id="MobiDB-lite"/>
    </source>
</evidence>
<name>A0AB39JD59_9VIRU</name>
<protein>
    <submittedName>
        <fullName evidence="2">RNA-dependent RNA polymerase</fullName>
    </submittedName>
</protein>
<keyword evidence="2" id="KW-0808">Transferase</keyword>
<keyword evidence="2" id="KW-0696">RNA-directed RNA polymerase</keyword>